<dbReference type="SUPFAM" id="SSF160104">
    <property type="entry name" value="Acetoacetate decarboxylase-like"/>
    <property type="match status" value="1"/>
</dbReference>
<evidence type="ECO:0000313" key="1">
    <source>
        <dbReference type="EMBL" id="OGI63453.1"/>
    </source>
</evidence>
<dbReference type="InterPro" id="IPR010451">
    <property type="entry name" value="Acetoacetate_decarboxylase"/>
</dbReference>
<reference evidence="1 2" key="1">
    <citation type="journal article" date="2016" name="Nat. Commun.">
        <title>Thousands of microbial genomes shed light on interconnected biogeochemical processes in an aquifer system.</title>
        <authorList>
            <person name="Anantharaman K."/>
            <person name="Brown C.T."/>
            <person name="Hug L.A."/>
            <person name="Sharon I."/>
            <person name="Castelle C.J."/>
            <person name="Probst A.J."/>
            <person name="Thomas B.C."/>
            <person name="Singh A."/>
            <person name="Wilkins M.J."/>
            <person name="Karaoz U."/>
            <person name="Brodie E.L."/>
            <person name="Williams K.H."/>
            <person name="Hubbard S.S."/>
            <person name="Banfield J.F."/>
        </authorList>
    </citation>
    <scope>NUCLEOTIDE SEQUENCE [LARGE SCALE GENOMIC DNA]</scope>
</reference>
<accession>A0A1F6V1B1</accession>
<organism evidence="1 2">
    <name type="scientific">Candidatus Muproteobacteria bacterium RBG_16_60_9</name>
    <dbReference type="NCBI Taxonomy" id="1817755"/>
    <lineage>
        <taxon>Bacteria</taxon>
        <taxon>Pseudomonadati</taxon>
        <taxon>Pseudomonadota</taxon>
        <taxon>Candidatus Muproteobacteria</taxon>
    </lineage>
</organism>
<dbReference type="GO" id="GO:0016829">
    <property type="term" value="F:lyase activity"/>
    <property type="evidence" value="ECO:0007669"/>
    <property type="project" value="InterPro"/>
</dbReference>
<dbReference type="InterPro" id="IPR023375">
    <property type="entry name" value="ADC_dom_sf"/>
</dbReference>
<comment type="caution">
    <text evidence="1">The sequence shown here is derived from an EMBL/GenBank/DDBJ whole genome shotgun (WGS) entry which is preliminary data.</text>
</comment>
<dbReference type="AlphaFoldDB" id="A0A1F6V1B1"/>
<sequence length="265" mass="29412">MLRGYTLPQTPTGRSALAPQPPWHYAGDCLAIEYEASADAIRALLPAPLEFASTRCAAYFIEWQFATDDGEEPLDPITSQYKESIFLVSGRYRGENVSFCPFIWVEQDVSLMRGLIQGWPKQIGSTWITRAYPLSGKAAAQHAPGGTFGASLAVKDRRLADARVTLREPAQSLPRPSFDNAVNVRLFPNLARGMHDRPALCELVRLKSRDVQVGPILKGDAVLDLHDHPRLELSMLRPRSVGSGYRFSFALTVDDLETLADMRAR</sequence>
<dbReference type="EMBL" id="MFSP01000154">
    <property type="protein sequence ID" value="OGI63453.1"/>
    <property type="molecule type" value="Genomic_DNA"/>
</dbReference>
<proteinExistence type="predicted"/>
<protein>
    <submittedName>
        <fullName evidence="1">Acetoacetate decarboxylase</fullName>
    </submittedName>
</protein>
<evidence type="ECO:0000313" key="2">
    <source>
        <dbReference type="Proteomes" id="UP000179076"/>
    </source>
</evidence>
<dbReference type="Proteomes" id="UP000179076">
    <property type="component" value="Unassembled WGS sequence"/>
</dbReference>
<dbReference type="Gene3D" id="2.40.400.10">
    <property type="entry name" value="Acetoacetate decarboxylase-like"/>
    <property type="match status" value="1"/>
</dbReference>
<gene>
    <name evidence="1" type="ORF">A2W18_05515</name>
</gene>
<name>A0A1F6V1B1_9PROT</name>
<dbReference type="Pfam" id="PF06314">
    <property type="entry name" value="ADC"/>
    <property type="match status" value="1"/>
</dbReference>